<dbReference type="AlphaFoldDB" id="A0A151ADP7"/>
<protein>
    <recommendedName>
        <fullName evidence="3">DUF1850 domain-containing protein</fullName>
    </recommendedName>
</protein>
<dbReference type="RefSeq" id="WP_066382328.1">
    <property type="nucleotide sequence ID" value="NZ_LTAZ01000005.1"/>
</dbReference>
<evidence type="ECO:0008006" key="3">
    <source>
        <dbReference type="Google" id="ProtNLM"/>
    </source>
</evidence>
<organism evidence="1 2">
    <name type="scientific">Halalkalicoccus paucihalophilus</name>
    <dbReference type="NCBI Taxonomy" id="1008153"/>
    <lineage>
        <taxon>Archaea</taxon>
        <taxon>Methanobacteriati</taxon>
        <taxon>Methanobacteriota</taxon>
        <taxon>Stenosarchaea group</taxon>
        <taxon>Halobacteria</taxon>
        <taxon>Halobacteriales</taxon>
        <taxon>Halococcaceae</taxon>
        <taxon>Halalkalicoccus</taxon>
    </lineage>
</organism>
<dbReference type="EMBL" id="LTAZ01000005">
    <property type="protein sequence ID" value="KYH25487.1"/>
    <property type="molecule type" value="Genomic_DNA"/>
</dbReference>
<keyword evidence="2" id="KW-1185">Reference proteome</keyword>
<reference evidence="1 2" key="1">
    <citation type="submission" date="2016-02" db="EMBL/GenBank/DDBJ databases">
        <title>Genome sequence of Halalkalicoccus paucihalophilus DSM 24557.</title>
        <authorList>
            <person name="Poehlein A."/>
            <person name="Daniel R."/>
        </authorList>
    </citation>
    <scope>NUCLEOTIDE SEQUENCE [LARGE SCALE GENOMIC DNA]</scope>
    <source>
        <strain evidence="1 2">DSM 24557</strain>
    </source>
</reference>
<sequence length="173" mass="18719">MRGRKRVLAIAAAVCLVVTLAGAGAAVTPADRVLVVEDAATGERLIETPVENGTVVAIEYTHSVEKTRVLDAFTVRGDRLVMTRMEFESYGWGLPANAEVTRENGTFSFDPDYASEELVVKPGRTAGHQLHVGSRTYDLVERSDARAVRISVDRRSVLDAALDRSARYIGAGT</sequence>
<dbReference type="InterPro" id="IPR015001">
    <property type="entry name" value="DUF1850"/>
</dbReference>
<dbReference type="PIRSF" id="PIRSF008455">
    <property type="entry name" value="UCP008455"/>
    <property type="match status" value="1"/>
</dbReference>
<comment type="caution">
    <text evidence="1">The sequence shown here is derived from an EMBL/GenBank/DDBJ whole genome shotgun (WGS) entry which is preliminary data.</text>
</comment>
<dbReference type="PATRIC" id="fig|1008153.3.peg.2199"/>
<evidence type="ECO:0000313" key="1">
    <source>
        <dbReference type="EMBL" id="KYH25487.1"/>
    </source>
</evidence>
<dbReference type="OrthoDB" id="212141at2157"/>
<accession>A0A151ADP7</accession>
<gene>
    <name evidence="1" type="ORF">HAPAU_21590</name>
</gene>
<evidence type="ECO:0000313" key="2">
    <source>
        <dbReference type="Proteomes" id="UP000075321"/>
    </source>
</evidence>
<proteinExistence type="predicted"/>
<name>A0A151ADP7_9EURY</name>
<dbReference type="InterPro" id="IPR014451">
    <property type="entry name" value="UCP008455"/>
</dbReference>
<dbReference type="Pfam" id="PF08905">
    <property type="entry name" value="DUF1850"/>
    <property type="match status" value="1"/>
</dbReference>
<dbReference type="Proteomes" id="UP000075321">
    <property type="component" value="Unassembled WGS sequence"/>
</dbReference>